<keyword evidence="7" id="KW-0732">Signal</keyword>
<dbReference type="PANTHER" id="PTHR22726">
    <property type="entry name" value="METALLOENDOPEPTIDASE OMA1"/>
    <property type="match status" value="1"/>
</dbReference>
<dbReference type="Proteomes" id="UP000027665">
    <property type="component" value="Unassembled WGS sequence"/>
</dbReference>
<dbReference type="CDD" id="cd07324">
    <property type="entry name" value="M48C_Oma1-like"/>
    <property type="match status" value="1"/>
</dbReference>
<feature type="signal peptide" evidence="7">
    <location>
        <begin position="1"/>
        <end position="24"/>
    </location>
</feature>
<keyword evidence="5 6" id="KW-0482">Metalloprotease</keyword>
<dbReference type="Pfam" id="PF01435">
    <property type="entry name" value="Peptidase_M48"/>
    <property type="match status" value="1"/>
</dbReference>
<dbReference type="PANTHER" id="PTHR22726:SF1">
    <property type="entry name" value="METALLOENDOPEPTIDASE OMA1, MITOCHONDRIAL"/>
    <property type="match status" value="1"/>
</dbReference>
<gene>
    <name evidence="9" type="ORF">EH55_11350</name>
</gene>
<comment type="cofactor">
    <cofactor evidence="6">
        <name>Zn(2+)</name>
        <dbReference type="ChEBI" id="CHEBI:29105"/>
    </cofactor>
    <text evidence="6">Binds 1 zinc ion per subunit.</text>
</comment>
<keyword evidence="3 6" id="KW-0378">Hydrolase</keyword>
<evidence type="ECO:0000256" key="5">
    <source>
        <dbReference type="ARBA" id="ARBA00023049"/>
    </source>
</evidence>
<dbReference type="AlphaFoldDB" id="A0A073INF6"/>
<dbReference type="eggNOG" id="COG4783">
    <property type="taxonomic scope" value="Bacteria"/>
</dbReference>
<name>A0A073INF6_9BACT</name>
<evidence type="ECO:0000256" key="4">
    <source>
        <dbReference type="ARBA" id="ARBA00022833"/>
    </source>
</evidence>
<evidence type="ECO:0000259" key="8">
    <source>
        <dbReference type="Pfam" id="PF01435"/>
    </source>
</evidence>
<dbReference type="GO" id="GO:0046872">
    <property type="term" value="F:metal ion binding"/>
    <property type="evidence" value="ECO:0007669"/>
    <property type="project" value="UniProtKB-KW"/>
</dbReference>
<organism evidence="9 10">
    <name type="scientific">Synergistes jonesii</name>
    <dbReference type="NCBI Taxonomy" id="2754"/>
    <lineage>
        <taxon>Bacteria</taxon>
        <taxon>Thermotogati</taxon>
        <taxon>Synergistota</taxon>
        <taxon>Synergistia</taxon>
        <taxon>Synergistales</taxon>
        <taxon>Synergistaceae</taxon>
        <taxon>Synergistes</taxon>
    </lineage>
</organism>
<proteinExistence type="inferred from homology"/>
<dbReference type="EMBL" id="JMKI01000053">
    <property type="protein sequence ID" value="KEJ91289.1"/>
    <property type="molecule type" value="Genomic_DNA"/>
</dbReference>
<evidence type="ECO:0000256" key="3">
    <source>
        <dbReference type="ARBA" id="ARBA00022801"/>
    </source>
</evidence>
<feature type="chain" id="PRO_5001689864" description="Peptidase M48 domain-containing protein" evidence="7">
    <location>
        <begin position="25"/>
        <end position="371"/>
    </location>
</feature>
<accession>A0A073INF6</accession>
<dbReference type="GO" id="GO:0051603">
    <property type="term" value="P:proteolysis involved in protein catabolic process"/>
    <property type="evidence" value="ECO:0007669"/>
    <property type="project" value="TreeGrafter"/>
</dbReference>
<dbReference type="STRING" id="2754.EH55_11350"/>
<dbReference type="Gene3D" id="3.30.2010.10">
    <property type="entry name" value="Metalloproteases ('zincins'), catalytic domain"/>
    <property type="match status" value="1"/>
</dbReference>
<dbReference type="OrthoDB" id="9810445at2"/>
<dbReference type="GO" id="GO:0016020">
    <property type="term" value="C:membrane"/>
    <property type="evidence" value="ECO:0007669"/>
    <property type="project" value="TreeGrafter"/>
</dbReference>
<dbReference type="GeneID" id="90984578"/>
<feature type="domain" description="Peptidase M48" evidence="8">
    <location>
        <begin position="61"/>
        <end position="243"/>
    </location>
</feature>
<reference evidence="9 10" key="1">
    <citation type="submission" date="2014-04" db="EMBL/GenBank/DDBJ databases">
        <title>Draft Genome Sequence of Synergistes jonesii.</title>
        <authorList>
            <person name="Coil D.A."/>
            <person name="Eisen J.A."/>
            <person name="Holland-Moritz H.E."/>
        </authorList>
    </citation>
    <scope>NUCLEOTIDE SEQUENCE [LARGE SCALE GENOMIC DNA]</scope>
    <source>
        <strain evidence="9 10">78-1</strain>
    </source>
</reference>
<keyword evidence="1 6" id="KW-0645">Protease</keyword>
<evidence type="ECO:0000256" key="2">
    <source>
        <dbReference type="ARBA" id="ARBA00022723"/>
    </source>
</evidence>
<evidence type="ECO:0000256" key="1">
    <source>
        <dbReference type="ARBA" id="ARBA00022670"/>
    </source>
</evidence>
<evidence type="ECO:0000313" key="9">
    <source>
        <dbReference type="EMBL" id="KEJ91289.1"/>
    </source>
</evidence>
<dbReference type="InterPro" id="IPR051156">
    <property type="entry name" value="Mito/Outer_Membr_Metalloprot"/>
</dbReference>
<dbReference type="GO" id="GO:0004222">
    <property type="term" value="F:metalloendopeptidase activity"/>
    <property type="evidence" value="ECO:0007669"/>
    <property type="project" value="InterPro"/>
</dbReference>
<sequence>MSKKLFAAYALFAALFFCAACAYAAASPEPSEKTIKRELKIGRKGSQEVEKQYPRVLDPSTEAKLAMIAAKLTPHLQRDLEYSVRIIEMKQPNAFSLPGGITYFTTGMLDFLKSEDEIAAVMCHEFIHADRAHGIVQAKRNNALSLLTIAGLIAAAQAGGKSGAGIAAMSSGLQTALMNSYSIDLEKEADAMGIDVLRKAGYNPAAMLTMMERMKLEKLKRAQYQLGIYQTHPEEDERVEAAMKYLRDNGIEIERKDVVCSLKVTLEEDSGSVRLLVDGEPILEAPAGGEAKRLFSELAERLDGALELELAPYDVKVAAAEGGSVLMIRREKILSERDLLPGMPALSELRDRINDALNRARRGNMVTDYFQ</sequence>
<dbReference type="RefSeq" id="WP_051682893.1">
    <property type="nucleotide sequence ID" value="NZ_JMKI01000053.1"/>
</dbReference>
<keyword evidence="10" id="KW-1185">Reference proteome</keyword>
<evidence type="ECO:0000313" key="10">
    <source>
        <dbReference type="Proteomes" id="UP000027665"/>
    </source>
</evidence>
<dbReference type="InterPro" id="IPR001915">
    <property type="entry name" value="Peptidase_M48"/>
</dbReference>
<comment type="similarity">
    <text evidence="6">Belongs to the peptidase M48 family.</text>
</comment>
<protein>
    <recommendedName>
        <fullName evidence="8">Peptidase M48 domain-containing protein</fullName>
    </recommendedName>
</protein>
<evidence type="ECO:0000256" key="7">
    <source>
        <dbReference type="SAM" id="SignalP"/>
    </source>
</evidence>
<evidence type="ECO:0000256" key="6">
    <source>
        <dbReference type="RuleBase" id="RU003983"/>
    </source>
</evidence>
<keyword evidence="4 6" id="KW-0862">Zinc</keyword>
<comment type="caution">
    <text evidence="9">The sequence shown here is derived from an EMBL/GenBank/DDBJ whole genome shotgun (WGS) entry which is preliminary data.</text>
</comment>
<keyword evidence="2" id="KW-0479">Metal-binding</keyword>